<reference evidence="1" key="1">
    <citation type="journal article" date="2020" name="Stud. Mycol.">
        <title>101 Dothideomycetes genomes: a test case for predicting lifestyles and emergence of pathogens.</title>
        <authorList>
            <person name="Haridas S."/>
            <person name="Albert R."/>
            <person name="Binder M."/>
            <person name="Bloem J."/>
            <person name="Labutti K."/>
            <person name="Salamov A."/>
            <person name="Andreopoulos B."/>
            <person name="Baker S."/>
            <person name="Barry K."/>
            <person name="Bills G."/>
            <person name="Bluhm B."/>
            <person name="Cannon C."/>
            <person name="Castanera R."/>
            <person name="Culley D."/>
            <person name="Daum C."/>
            <person name="Ezra D."/>
            <person name="Gonzalez J."/>
            <person name="Henrissat B."/>
            <person name="Kuo A."/>
            <person name="Liang C."/>
            <person name="Lipzen A."/>
            <person name="Lutzoni F."/>
            <person name="Magnuson J."/>
            <person name="Mondo S."/>
            <person name="Nolan M."/>
            <person name="Ohm R."/>
            <person name="Pangilinan J."/>
            <person name="Park H.-J."/>
            <person name="Ramirez L."/>
            <person name="Alfaro M."/>
            <person name="Sun H."/>
            <person name="Tritt A."/>
            <person name="Yoshinaga Y."/>
            <person name="Zwiers L.-H."/>
            <person name="Turgeon B."/>
            <person name="Goodwin S."/>
            <person name="Spatafora J."/>
            <person name="Crous P."/>
            <person name="Grigoriev I."/>
        </authorList>
    </citation>
    <scope>NUCLEOTIDE SEQUENCE</scope>
    <source>
        <strain evidence="1">CBS 113979</strain>
    </source>
</reference>
<dbReference type="Proteomes" id="UP000800041">
    <property type="component" value="Unassembled WGS sequence"/>
</dbReference>
<dbReference type="OrthoDB" id="2157530at2759"/>
<dbReference type="InterPro" id="IPR052895">
    <property type="entry name" value="HetReg/Transcr_Mod"/>
</dbReference>
<accession>A0A6G1GLI7</accession>
<sequence length="408" mass="46971">MAKHAILHCGNHSIEWPALMRLSSWIRNRGSVIQARFNPKFGLHLMLWLAYDTSRDDMDVLTTNDDKPINFNFLDILRFSGELYATDSRDHLYAFLNHPTSLKNVDGALMIPSYTDPVGNVYYDFAFHHIRTTKKADILSYVAHRPEFQATLTDDYPTWIPQWDTFEGMSGIGIGPASSNAWYNASKKDQFKPEFLNDGRLKVYGVQVGLTEFASAAMTWDNLCVVREIPRDNPPQHPLGAIWHYLFNSHRQPNADYEDEYLALALTLLADNYLDTQARTRLDEVFPSFSKYCRLLCDRLDFRLPPHMEEATRAKSSWEHFDASARYMDSGSRFFTMSGGYYGLGPTMLMPNDVCAVFFGSRTPYVLRPDMNGEYRFVGHCYVHGFMDGEAMDMLEMGVLQQREFVIR</sequence>
<dbReference type="EMBL" id="ML977193">
    <property type="protein sequence ID" value="KAF1981826.1"/>
    <property type="molecule type" value="Genomic_DNA"/>
</dbReference>
<proteinExistence type="predicted"/>
<dbReference type="PANTHER" id="PTHR24148:SF64">
    <property type="entry name" value="HETEROKARYON INCOMPATIBILITY DOMAIN-CONTAINING PROTEIN"/>
    <property type="match status" value="1"/>
</dbReference>
<dbReference type="AlphaFoldDB" id="A0A6G1GLI7"/>
<protein>
    <recommendedName>
        <fullName evidence="3">Heterokaryon incompatibility domain-containing protein</fullName>
    </recommendedName>
</protein>
<name>A0A6G1GLI7_9PEZI</name>
<dbReference type="Pfam" id="PF26639">
    <property type="entry name" value="Het-6_barrel"/>
    <property type="match status" value="1"/>
</dbReference>
<dbReference type="PANTHER" id="PTHR24148">
    <property type="entry name" value="ANKYRIN REPEAT DOMAIN-CONTAINING PROTEIN 39 HOMOLOG-RELATED"/>
    <property type="match status" value="1"/>
</dbReference>
<evidence type="ECO:0008006" key="3">
    <source>
        <dbReference type="Google" id="ProtNLM"/>
    </source>
</evidence>
<evidence type="ECO:0000313" key="2">
    <source>
        <dbReference type="Proteomes" id="UP000800041"/>
    </source>
</evidence>
<organism evidence="1 2">
    <name type="scientific">Aulographum hederae CBS 113979</name>
    <dbReference type="NCBI Taxonomy" id="1176131"/>
    <lineage>
        <taxon>Eukaryota</taxon>
        <taxon>Fungi</taxon>
        <taxon>Dikarya</taxon>
        <taxon>Ascomycota</taxon>
        <taxon>Pezizomycotina</taxon>
        <taxon>Dothideomycetes</taxon>
        <taxon>Pleosporomycetidae</taxon>
        <taxon>Aulographales</taxon>
        <taxon>Aulographaceae</taxon>
    </lineage>
</organism>
<keyword evidence="2" id="KW-1185">Reference proteome</keyword>
<gene>
    <name evidence="1" type="ORF">K402DRAFT_398222</name>
</gene>
<evidence type="ECO:0000313" key="1">
    <source>
        <dbReference type="EMBL" id="KAF1981826.1"/>
    </source>
</evidence>